<comment type="caution">
    <text evidence="1">The sequence shown here is derived from an EMBL/GenBank/DDBJ whole genome shotgun (WGS) entry which is preliminary data.</text>
</comment>
<protein>
    <submittedName>
        <fullName evidence="1">Uncharacterized protein</fullName>
    </submittedName>
</protein>
<name>A0A8T2QZ88_CERRI</name>
<dbReference type="AlphaFoldDB" id="A0A8T2QZ88"/>
<proteinExistence type="predicted"/>
<dbReference type="Proteomes" id="UP000825935">
    <property type="component" value="Chromosome 31"/>
</dbReference>
<sequence length="79" mass="9197">MLFEDHIGEGRQIKGLAAAQKKRRDRLDAEITTMLRNHTEANKEFHPILKRKHLPNRFCGLVDVHQIWLTSCLTIGCFK</sequence>
<gene>
    <name evidence="1" type="ORF">KP509_31G060100</name>
</gene>
<evidence type="ECO:0000313" key="2">
    <source>
        <dbReference type="Proteomes" id="UP000825935"/>
    </source>
</evidence>
<accession>A0A8T2QZ88</accession>
<reference evidence="1" key="1">
    <citation type="submission" date="2021-08" db="EMBL/GenBank/DDBJ databases">
        <title>WGS assembly of Ceratopteris richardii.</title>
        <authorList>
            <person name="Marchant D.B."/>
            <person name="Chen G."/>
            <person name="Jenkins J."/>
            <person name="Shu S."/>
            <person name="Leebens-Mack J."/>
            <person name="Grimwood J."/>
            <person name="Schmutz J."/>
            <person name="Soltis P."/>
            <person name="Soltis D."/>
            <person name="Chen Z.-H."/>
        </authorList>
    </citation>
    <scope>NUCLEOTIDE SEQUENCE</scope>
    <source>
        <strain evidence="1">Whitten #5841</strain>
        <tissue evidence="1">Leaf</tissue>
    </source>
</reference>
<organism evidence="1 2">
    <name type="scientific">Ceratopteris richardii</name>
    <name type="common">Triangle waterfern</name>
    <dbReference type="NCBI Taxonomy" id="49495"/>
    <lineage>
        <taxon>Eukaryota</taxon>
        <taxon>Viridiplantae</taxon>
        <taxon>Streptophyta</taxon>
        <taxon>Embryophyta</taxon>
        <taxon>Tracheophyta</taxon>
        <taxon>Polypodiopsida</taxon>
        <taxon>Polypodiidae</taxon>
        <taxon>Polypodiales</taxon>
        <taxon>Pteridineae</taxon>
        <taxon>Pteridaceae</taxon>
        <taxon>Parkerioideae</taxon>
        <taxon>Ceratopteris</taxon>
    </lineage>
</organism>
<evidence type="ECO:0000313" key="1">
    <source>
        <dbReference type="EMBL" id="KAH7289147.1"/>
    </source>
</evidence>
<keyword evidence="2" id="KW-1185">Reference proteome</keyword>
<dbReference type="EMBL" id="CM035436">
    <property type="protein sequence ID" value="KAH7289147.1"/>
    <property type="molecule type" value="Genomic_DNA"/>
</dbReference>